<comment type="caution">
    <text evidence="11">The sequence shown here is derived from an EMBL/GenBank/DDBJ whole genome shotgun (WGS) entry which is preliminary data.</text>
</comment>
<feature type="chain" id="PRO_5043538488" description="Protein OS-9 homolog" evidence="9">
    <location>
        <begin position="25"/>
        <end position="684"/>
    </location>
</feature>
<evidence type="ECO:0000256" key="3">
    <source>
        <dbReference type="ARBA" id="ARBA00018727"/>
    </source>
</evidence>
<dbReference type="InterPro" id="IPR009011">
    <property type="entry name" value="Man6P_isomerase_rcpt-bd_dom_sf"/>
</dbReference>
<dbReference type="GO" id="GO:0005789">
    <property type="term" value="C:endoplasmic reticulum membrane"/>
    <property type="evidence" value="ECO:0007669"/>
    <property type="project" value="UniProtKB-SubCell"/>
</dbReference>
<dbReference type="GO" id="GO:0030246">
    <property type="term" value="F:carbohydrate binding"/>
    <property type="evidence" value="ECO:0007669"/>
    <property type="project" value="UniProtKB-KW"/>
</dbReference>
<feature type="compositionally biased region" description="Polar residues" evidence="8">
    <location>
        <begin position="126"/>
        <end position="139"/>
    </location>
</feature>
<reference evidence="11" key="1">
    <citation type="submission" date="2022-06" db="EMBL/GenBank/DDBJ databases">
        <authorList>
            <consortium name="SYNGENTA / RWTH Aachen University"/>
        </authorList>
    </citation>
    <scope>NUCLEOTIDE SEQUENCE</scope>
</reference>
<feature type="compositionally biased region" description="Basic and acidic residues" evidence="8">
    <location>
        <begin position="564"/>
        <end position="573"/>
    </location>
</feature>
<feature type="compositionally biased region" description="Basic and acidic residues" evidence="8">
    <location>
        <begin position="140"/>
        <end position="152"/>
    </location>
</feature>
<gene>
    <name evidence="11" type="ORF">PPACK8108_LOCUS736</name>
</gene>
<keyword evidence="4 9" id="KW-0732">Signal</keyword>
<feature type="compositionally biased region" description="Basic and acidic residues" evidence="8">
    <location>
        <begin position="486"/>
        <end position="507"/>
    </location>
</feature>
<feature type="compositionally biased region" description="Basic and acidic residues" evidence="8">
    <location>
        <begin position="460"/>
        <end position="476"/>
    </location>
</feature>
<evidence type="ECO:0000313" key="11">
    <source>
        <dbReference type="EMBL" id="CAH7666384.1"/>
    </source>
</evidence>
<comment type="subcellular location">
    <subcellularLocation>
        <location evidence="1">Endoplasmic reticulum membrane</location>
        <topology evidence="1">Peripheral membrane protein</topology>
        <orientation evidence="1">Lumenal side</orientation>
    </subcellularLocation>
</comment>
<feature type="region of interest" description="Disordered" evidence="8">
    <location>
        <begin position="61"/>
        <end position="92"/>
    </location>
</feature>
<feature type="compositionally biased region" description="Polar residues" evidence="8">
    <location>
        <begin position="618"/>
        <end position="634"/>
    </location>
</feature>
<dbReference type="AlphaFoldDB" id="A0AAV0AFE3"/>
<dbReference type="InterPro" id="IPR012913">
    <property type="entry name" value="OS9-like_dom"/>
</dbReference>
<dbReference type="Pfam" id="PF07915">
    <property type="entry name" value="PRKCSH"/>
    <property type="match status" value="1"/>
</dbReference>
<feature type="compositionally biased region" description="Basic and acidic residues" evidence="8">
    <location>
        <begin position="428"/>
        <end position="440"/>
    </location>
</feature>
<evidence type="ECO:0000313" key="12">
    <source>
        <dbReference type="Proteomes" id="UP001153365"/>
    </source>
</evidence>
<protein>
    <recommendedName>
        <fullName evidence="3">Protein OS-9 homolog</fullName>
    </recommendedName>
</protein>
<dbReference type="Proteomes" id="UP001153365">
    <property type="component" value="Unassembled WGS sequence"/>
</dbReference>
<name>A0AAV0AFE3_PHAPC</name>
<dbReference type="InterPro" id="IPR044865">
    <property type="entry name" value="MRH_dom"/>
</dbReference>
<dbReference type="PANTHER" id="PTHR15414">
    <property type="entry name" value="OS-9-RELATED"/>
    <property type="match status" value="1"/>
</dbReference>
<dbReference type="InterPro" id="IPR045149">
    <property type="entry name" value="OS-9-like"/>
</dbReference>
<evidence type="ECO:0000256" key="6">
    <source>
        <dbReference type="ARBA" id="ARBA00022824"/>
    </source>
</evidence>
<feature type="compositionally biased region" description="Basic and acidic residues" evidence="8">
    <location>
        <begin position="382"/>
        <end position="397"/>
    </location>
</feature>
<comment type="similarity">
    <text evidence="2">Belongs to the OS-9 family.</text>
</comment>
<dbReference type="PANTHER" id="PTHR15414:SF0">
    <property type="entry name" value="ENDOPLASMIC RETICULUM LECTIN 1"/>
    <property type="match status" value="1"/>
</dbReference>
<feature type="region of interest" description="Disordered" evidence="8">
    <location>
        <begin position="382"/>
        <end position="573"/>
    </location>
</feature>
<feature type="domain" description="MRH" evidence="10">
    <location>
        <begin position="167"/>
        <end position="346"/>
    </location>
</feature>
<feature type="region of interest" description="Disordered" evidence="8">
    <location>
        <begin position="113"/>
        <end position="152"/>
    </location>
</feature>
<evidence type="ECO:0000256" key="1">
    <source>
        <dbReference type="ARBA" id="ARBA00004367"/>
    </source>
</evidence>
<keyword evidence="6" id="KW-0256">Endoplasmic reticulum</keyword>
<dbReference type="GO" id="GO:0030970">
    <property type="term" value="P:retrograde protein transport, ER to cytosol"/>
    <property type="evidence" value="ECO:0007669"/>
    <property type="project" value="TreeGrafter"/>
</dbReference>
<dbReference type="SUPFAM" id="SSF50911">
    <property type="entry name" value="Mannose 6-phosphate receptor domain"/>
    <property type="match status" value="1"/>
</dbReference>
<evidence type="ECO:0000256" key="4">
    <source>
        <dbReference type="ARBA" id="ARBA00022729"/>
    </source>
</evidence>
<feature type="compositionally biased region" description="Polar residues" evidence="8">
    <location>
        <begin position="532"/>
        <end position="562"/>
    </location>
</feature>
<feature type="compositionally biased region" description="Basic and acidic residues" evidence="8">
    <location>
        <begin position="75"/>
        <end position="92"/>
    </location>
</feature>
<accession>A0AAV0AFE3</accession>
<evidence type="ECO:0000256" key="2">
    <source>
        <dbReference type="ARBA" id="ARBA00009918"/>
    </source>
</evidence>
<keyword evidence="5" id="KW-0430">Lectin</keyword>
<dbReference type="GO" id="GO:0030968">
    <property type="term" value="P:endoplasmic reticulum unfolded protein response"/>
    <property type="evidence" value="ECO:0007669"/>
    <property type="project" value="InterPro"/>
</dbReference>
<dbReference type="PROSITE" id="PS51914">
    <property type="entry name" value="MRH"/>
    <property type="match status" value="1"/>
</dbReference>
<evidence type="ECO:0000256" key="9">
    <source>
        <dbReference type="SAM" id="SignalP"/>
    </source>
</evidence>
<evidence type="ECO:0000259" key="10">
    <source>
        <dbReference type="PROSITE" id="PS51914"/>
    </source>
</evidence>
<sequence length="684" mass="75715">MESSTHRLFSLVLLASSLFCSSSALSSYSPQDLLAYPKYSISLQNWNFAITNSTATSILSAQSQSVSENGEETDVELHSEGGSDSHLDSRDSGFRNHLMRTVSGKAFLCRVPPMPSSKAKVPRLPSGSTADLSPTGQDDSQNREEKREKMEREGLKRGLELISALKDRCIFTRLGWFTYSFCYGKGEIRQFHAVMVPGHNLPYEDPNQDVYILGFHVDHPHNPHHQARLDGTLPASSAHAAEGELTSLGKNRFKYSSGPTMGLSDVLREDSVLRSEDFGEDEEFGQKMYLVQRWEGGTICDMTGKPRSVEVQFHCSTVATDHIALLRETSICEYLVVIHTPRLCSEPLFLDGGGKKGLSGGDEVSSIQCRPVLSEEEIQTWKTKEEAREKRRTEEAALKQQTIDEETKADEKTLSKENNELKNAQNQEGDKDTTKKHEEEATQASEEVKATLNEPTQLVLDDKSNKATENSEKTHGSDSSSSGKAKGSEARTEEEPKDKQAGSKEDVLEINPITVFFDADTGQMYFDEPKGQSDQGSPPSEGNLNHDSQPANDGQPRKNPSGTDPRDARDVEAEKLAKAIKESLGALLKDLRSTDGRPQNSRTGKKSVSDLLKALKESTGSIRKNRATNKSPTSAKKAVTQEELNLKLSNKKRLSDEHLKMLKMYEGNFDTSDEDSKEKGEKND</sequence>
<feature type="compositionally biased region" description="Basic and acidic residues" evidence="8">
    <location>
        <begin position="405"/>
        <end position="420"/>
    </location>
</feature>
<dbReference type="Gene3D" id="2.70.130.10">
    <property type="entry name" value="Mannose-6-phosphate receptor binding domain"/>
    <property type="match status" value="1"/>
</dbReference>
<proteinExistence type="inferred from homology"/>
<dbReference type="EMBL" id="CALTRL010000106">
    <property type="protein sequence ID" value="CAH7666384.1"/>
    <property type="molecule type" value="Genomic_DNA"/>
</dbReference>
<keyword evidence="7" id="KW-1015">Disulfide bond</keyword>
<evidence type="ECO:0000256" key="7">
    <source>
        <dbReference type="ARBA" id="ARBA00023157"/>
    </source>
</evidence>
<feature type="signal peptide" evidence="9">
    <location>
        <begin position="1"/>
        <end position="24"/>
    </location>
</feature>
<organism evidence="11 12">
    <name type="scientific">Phakopsora pachyrhizi</name>
    <name type="common">Asian soybean rust disease fungus</name>
    <dbReference type="NCBI Taxonomy" id="170000"/>
    <lineage>
        <taxon>Eukaryota</taxon>
        <taxon>Fungi</taxon>
        <taxon>Dikarya</taxon>
        <taxon>Basidiomycota</taxon>
        <taxon>Pucciniomycotina</taxon>
        <taxon>Pucciniomycetes</taxon>
        <taxon>Pucciniales</taxon>
        <taxon>Phakopsoraceae</taxon>
        <taxon>Phakopsora</taxon>
    </lineage>
</organism>
<keyword evidence="12" id="KW-1185">Reference proteome</keyword>
<dbReference type="GO" id="GO:0005788">
    <property type="term" value="C:endoplasmic reticulum lumen"/>
    <property type="evidence" value="ECO:0007669"/>
    <property type="project" value="TreeGrafter"/>
</dbReference>
<evidence type="ECO:0000256" key="8">
    <source>
        <dbReference type="SAM" id="MobiDB-lite"/>
    </source>
</evidence>
<feature type="region of interest" description="Disordered" evidence="8">
    <location>
        <begin position="589"/>
        <end position="659"/>
    </location>
</feature>
<evidence type="ECO:0000256" key="5">
    <source>
        <dbReference type="ARBA" id="ARBA00022734"/>
    </source>
</evidence>